<evidence type="ECO:0000256" key="3">
    <source>
        <dbReference type="ARBA" id="ARBA00022722"/>
    </source>
</evidence>
<keyword evidence="4" id="KW-0479">Metal-binding</keyword>
<organism evidence="12 13">
    <name type="scientific">Paenibacillus polymyxa</name>
    <name type="common">Bacillus polymyxa</name>
    <dbReference type="NCBI Taxonomy" id="1406"/>
    <lineage>
        <taxon>Bacteria</taxon>
        <taxon>Bacillati</taxon>
        <taxon>Bacillota</taxon>
        <taxon>Bacilli</taxon>
        <taxon>Bacillales</taxon>
        <taxon>Paenibacillaceae</taxon>
        <taxon>Paenibacillus</taxon>
    </lineage>
</organism>
<dbReference type="GO" id="GO:0004520">
    <property type="term" value="F:DNA endonuclease activity"/>
    <property type="evidence" value="ECO:0007669"/>
    <property type="project" value="InterPro"/>
</dbReference>
<evidence type="ECO:0000256" key="6">
    <source>
        <dbReference type="ARBA" id="ARBA00022763"/>
    </source>
</evidence>
<evidence type="ECO:0000313" key="13">
    <source>
        <dbReference type="Proteomes" id="UP001229409"/>
    </source>
</evidence>
<dbReference type="AlphaFoldDB" id="A0AAP3ZZA9"/>
<dbReference type="InterPro" id="IPR012337">
    <property type="entry name" value="RNaseH-like_sf"/>
</dbReference>
<dbReference type="InterPro" id="IPR002176">
    <property type="entry name" value="X-over_junc_endoDNase_RuvC"/>
</dbReference>
<dbReference type="GO" id="GO:0003677">
    <property type="term" value="F:DNA binding"/>
    <property type="evidence" value="ECO:0007669"/>
    <property type="project" value="UniProtKB-KW"/>
</dbReference>
<evidence type="ECO:0000256" key="5">
    <source>
        <dbReference type="ARBA" id="ARBA00022759"/>
    </source>
</evidence>
<dbReference type="EMBL" id="JARVWT010000006">
    <property type="protein sequence ID" value="MDH2332467.1"/>
    <property type="molecule type" value="Genomic_DNA"/>
</dbReference>
<evidence type="ECO:0000256" key="4">
    <source>
        <dbReference type="ARBA" id="ARBA00022723"/>
    </source>
</evidence>
<name>A0AAP3ZZA9_PAEPO</name>
<keyword evidence="5" id="KW-0255">Endonuclease</keyword>
<evidence type="ECO:0000256" key="9">
    <source>
        <dbReference type="ARBA" id="ARBA00023125"/>
    </source>
</evidence>
<keyword evidence="8" id="KW-0460">Magnesium</keyword>
<dbReference type="GO" id="GO:0006281">
    <property type="term" value="P:DNA repair"/>
    <property type="evidence" value="ECO:0007669"/>
    <property type="project" value="UniProtKB-KW"/>
</dbReference>
<protein>
    <submittedName>
        <fullName evidence="12">Crossover junction endodeoxyribonuclease RuvC</fullName>
    </submittedName>
</protein>
<dbReference type="PANTHER" id="PTHR30194:SF3">
    <property type="entry name" value="CROSSOVER JUNCTION ENDODEOXYRIBONUCLEASE RUVC"/>
    <property type="match status" value="1"/>
</dbReference>
<evidence type="ECO:0000256" key="2">
    <source>
        <dbReference type="ARBA" id="ARBA00022490"/>
    </source>
</evidence>
<gene>
    <name evidence="12" type="ORF">QDS18_16530</name>
</gene>
<keyword evidence="2" id="KW-0963">Cytoplasm</keyword>
<comment type="similarity">
    <text evidence="1">Belongs to the RuvC family.</text>
</comment>
<reference evidence="12" key="1">
    <citation type="submission" date="2023-04" db="EMBL/GenBank/DDBJ databases">
        <title>Uncovering the Secrets of Slow-Growing Bacteria in Tropical Savanna Soil through Cultivation and Genomic Analysis.</title>
        <authorList>
            <person name="Goncalves O.S."/>
            <person name="Santana M.F."/>
        </authorList>
    </citation>
    <scope>NUCLEOTIDE SEQUENCE</scope>
    <source>
        <strain evidence="12">ANTI</strain>
    </source>
</reference>
<evidence type="ECO:0000256" key="1">
    <source>
        <dbReference type="ARBA" id="ARBA00009518"/>
    </source>
</evidence>
<keyword evidence="7" id="KW-0378">Hydrolase</keyword>
<dbReference type="GO" id="GO:0016787">
    <property type="term" value="F:hydrolase activity"/>
    <property type="evidence" value="ECO:0007669"/>
    <property type="project" value="UniProtKB-KW"/>
</dbReference>
<keyword evidence="3" id="KW-0540">Nuclease</keyword>
<dbReference type="GO" id="GO:0046872">
    <property type="term" value="F:metal ion binding"/>
    <property type="evidence" value="ECO:0007669"/>
    <property type="project" value="UniProtKB-KW"/>
</dbReference>
<dbReference type="GO" id="GO:0006310">
    <property type="term" value="P:DNA recombination"/>
    <property type="evidence" value="ECO:0007669"/>
    <property type="project" value="UniProtKB-KW"/>
</dbReference>
<keyword evidence="6" id="KW-0227">DNA damage</keyword>
<keyword evidence="9" id="KW-0238">DNA-binding</keyword>
<dbReference type="RefSeq" id="WP_279834830.1">
    <property type="nucleotide sequence ID" value="NZ_JARVWT010000006.1"/>
</dbReference>
<dbReference type="Pfam" id="PF02075">
    <property type="entry name" value="RuvC"/>
    <property type="match status" value="1"/>
</dbReference>
<sequence length="181" mass="19735">MAKTTRPKPLRVLGLDLSLSPGIAAIEVRNRQPYLVACSSVATSTDDPDAVRNYTVESFVSHFVREHRPFDYVVREDFTSGRNKRATQTIFSSWAAADRALYSYGYQAADLKPALAPTSVKRLVAGNGKAEKAEVAAAVRRLLRLGEDYAFKTGYDDSDACAVALAYLIREGLIDTEGVAA</sequence>
<keyword evidence="10" id="KW-0233">DNA recombination</keyword>
<dbReference type="Proteomes" id="UP001229409">
    <property type="component" value="Unassembled WGS sequence"/>
</dbReference>
<evidence type="ECO:0000256" key="10">
    <source>
        <dbReference type="ARBA" id="ARBA00023172"/>
    </source>
</evidence>
<dbReference type="SUPFAM" id="SSF53098">
    <property type="entry name" value="Ribonuclease H-like"/>
    <property type="match status" value="1"/>
</dbReference>
<keyword evidence="11" id="KW-0234">DNA repair</keyword>
<evidence type="ECO:0000256" key="7">
    <source>
        <dbReference type="ARBA" id="ARBA00022801"/>
    </source>
</evidence>
<dbReference type="PANTHER" id="PTHR30194">
    <property type="entry name" value="CROSSOVER JUNCTION ENDODEOXYRIBONUCLEASE RUVC"/>
    <property type="match status" value="1"/>
</dbReference>
<evidence type="ECO:0000313" key="12">
    <source>
        <dbReference type="EMBL" id="MDH2332467.1"/>
    </source>
</evidence>
<proteinExistence type="inferred from homology"/>
<dbReference type="Gene3D" id="3.30.420.10">
    <property type="entry name" value="Ribonuclease H-like superfamily/Ribonuclease H"/>
    <property type="match status" value="1"/>
</dbReference>
<dbReference type="InterPro" id="IPR036397">
    <property type="entry name" value="RNaseH_sf"/>
</dbReference>
<evidence type="ECO:0000256" key="11">
    <source>
        <dbReference type="ARBA" id="ARBA00023204"/>
    </source>
</evidence>
<accession>A0AAP3ZZA9</accession>
<evidence type="ECO:0000256" key="8">
    <source>
        <dbReference type="ARBA" id="ARBA00022842"/>
    </source>
</evidence>
<comment type="caution">
    <text evidence="12">The sequence shown here is derived from an EMBL/GenBank/DDBJ whole genome shotgun (WGS) entry which is preliminary data.</text>
</comment>